<evidence type="ECO:0000259" key="9">
    <source>
        <dbReference type="PROSITE" id="PS50105"/>
    </source>
</evidence>
<dbReference type="EC" id="2.4.1.16" evidence="2"/>
<evidence type="ECO:0000256" key="3">
    <source>
        <dbReference type="ARBA" id="ARBA00022676"/>
    </source>
</evidence>
<feature type="transmembrane region" description="Helical" evidence="8">
    <location>
        <begin position="406"/>
        <end position="427"/>
    </location>
</feature>
<feature type="transmembrane region" description="Helical" evidence="8">
    <location>
        <begin position="903"/>
        <end position="922"/>
    </location>
</feature>
<dbReference type="PANTHER" id="PTHR22914:SF41">
    <property type="entry name" value="CHITIN SYNTHASE 7"/>
    <property type="match status" value="1"/>
</dbReference>
<dbReference type="Gene3D" id="1.10.150.50">
    <property type="entry name" value="Transcription Factor, Ets-1"/>
    <property type="match status" value="2"/>
</dbReference>
<dbReference type="PROSITE" id="PS50105">
    <property type="entry name" value="SAM_DOMAIN"/>
    <property type="match status" value="2"/>
</dbReference>
<dbReference type="CDD" id="cd04190">
    <property type="entry name" value="Chitin_synth_C"/>
    <property type="match status" value="1"/>
</dbReference>
<evidence type="ECO:0000256" key="8">
    <source>
        <dbReference type="SAM" id="Phobius"/>
    </source>
</evidence>
<feature type="domain" description="SAM" evidence="9">
    <location>
        <begin position="768"/>
        <end position="841"/>
    </location>
</feature>
<keyword evidence="5 8" id="KW-1133">Transmembrane helix</keyword>
<dbReference type="SUPFAM" id="SSF47769">
    <property type="entry name" value="SAM/Pointed domain"/>
    <property type="match status" value="1"/>
</dbReference>
<proteinExistence type="predicted"/>
<dbReference type="RefSeq" id="XP_019643743.1">
    <property type="nucleotide sequence ID" value="XM_019788184.1"/>
</dbReference>
<dbReference type="GO" id="GO:0071944">
    <property type="term" value="C:cell periphery"/>
    <property type="evidence" value="ECO:0007669"/>
    <property type="project" value="TreeGrafter"/>
</dbReference>
<dbReference type="AlphaFoldDB" id="A0A6P5A2Z4"/>
<evidence type="ECO:0000259" key="10">
    <source>
        <dbReference type="PROSITE" id="PS51212"/>
    </source>
</evidence>
<protein>
    <recommendedName>
        <fullName evidence="2">chitin synthase</fullName>
        <ecNumber evidence="2">2.4.1.16</ecNumber>
    </recommendedName>
</protein>
<organism evidence="11 12">
    <name type="scientific">Branchiostoma belcheri</name>
    <name type="common">Amphioxus</name>
    <dbReference type="NCBI Taxonomy" id="7741"/>
    <lineage>
        <taxon>Eukaryota</taxon>
        <taxon>Metazoa</taxon>
        <taxon>Chordata</taxon>
        <taxon>Cephalochordata</taxon>
        <taxon>Leptocardii</taxon>
        <taxon>Amphioxiformes</taxon>
        <taxon>Branchiostomatidae</taxon>
        <taxon>Branchiostoma</taxon>
    </lineage>
</organism>
<evidence type="ECO:0000313" key="12">
    <source>
        <dbReference type="RefSeq" id="XP_019643743.1"/>
    </source>
</evidence>
<dbReference type="KEGG" id="bbel:109484826"/>
<dbReference type="InterPro" id="IPR004835">
    <property type="entry name" value="Chitin_synth"/>
</dbReference>
<keyword evidence="3" id="KW-0328">Glycosyltransferase</keyword>
<feature type="transmembrane region" description="Helical" evidence="8">
    <location>
        <begin position="373"/>
        <end position="394"/>
    </location>
</feature>
<dbReference type="GeneID" id="109484826"/>
<keyword evidence="11" id="KW-1185">Reference proteome</keyword>
<feature type="region of interest" description="Disordered" evidence="7">
    <location>
        <begin position="648"/>
        <end position="692"/>
    </location>
</feature>
<evidence type="ECO:0000256" key="5">
    <source>
        <dbReference type="ARBA" id="ARBA00022989"/>
    </source>
</evidence>
<dbReference type="Pfam" id="PF03142">
    <property type="entry name" value="Chitin_synth_2"/>
    <property type="match status" value="1"/>
</dbReference>
<dbReference type="SMART" id="SM00321">
    <property type="entry name" value="WSC"/>
    <property type="match status" value="1"/>
</dbReference>
<evidence type="ECO:0000256" key="4">
    <source>
        <dbReference type="ARBA" id="ARBA00022692"/>
    </source>
</evidence>
<reference evidence="12" key="1">
    <citation type="submission" date="2025-08" db="UniProtKB">
        <authorList>
            <consortium name="RefSeq"/>
        </authorList>
    </citation>
    <scope>IDENTIFICATION</scope>
    <source>
        <tissue evidence="12">Gonad</tissue>
    </source>
</reference>
<dbReference type="InterPro" id="IPR001660">
    <property type="entry name" value="SAM"/>
</dbReference>
<keyword evidence="6 8" id="KW-0472">Membrane</keyword>
<keyword evidence="4 8" id="KW-0812">Transmembrane</keyword>
<feature type="transmembrane region" description="Helical" evidence="8">
    <location>
        <begin position="934"/>
        <end position="956"/>
    </location>
</feature>
<gene>
    <name evidence="12" type="primary">LOC109484826</name>
</gene>
<sequence length="990" mass="113172">MLLNRTKAPEHPTRQSPGATDLHGLVMICTTMYRETWDEMSQYLESIEKVATSQKLGEEYSWTGKFEAHVYFDNGVRGNKLTDFSAQLVCLVQSRYKECTVEIKKTWYGWTLQWRLPGSLQLPLYIHLKDNQEVKSKKRWSQVMYMESAVDRFDDSEVKYILATDGDVDFDADSIVAMLMQMLSDRQEEVGAVCARTHPEGSGPFVWYQMFDYAIGHWLQKVTNHVLGSVLCAPGCFSVYRVKAIASVLEEYRSDVEEASEFLTKDMGEDRWFTTLLVKTGWRVKYCAGACDSTHCPEEFDEFWKQRRRWIPSTLANQILLLKNWKTINQNNKYISMIFLLFQIVLLLSTVISPSTCILIVTGGLYYGVGVPTWLSFVLFVLLTLAFALICMYYSQETQLKVAKILCFVFLIAMAIAVVGTASQMAISNTSSAPRIANDNGKYQGCYQEYSYSGDLLLPNAVTRIKDLTNAKCMSHCHENNFYYSGTGSPGTACFCGPQQALENATRLQENMCASPCPGDSGETCGGRPNQMSVYEINRLFGVQLQVDVTTLYIAIVAGIHIVAALLHPREFTCIFHGVVYLFTLPCVYILMNVYSVCNLTDQSWGTREAKSQKEQSKESFLDDVVAKMRQCWSFCRRSYHKLDESIEEEPEREAMEDEVDGRIDVGDSVSSGSRGHMRSIPGEAQPDPGKRFKSTRQWLQSIFGALSNKVEIYEPIFTREGYTDTSFIAGMSDEDLKDIGVADLHDRNDFRRHIRKLHQDEPDIDIRVPDNVETWLTMISLDTDEYKEKFRRAFPEGTKAQIVFQELKTMTEDRIVHKLGVQAKGHLRRLKLAITRIRQPTLREERILKAKRDIDGKFQEHPPDVIAHSKKPYLDPTTEQFRLDQNKEDEFKQNLQQLRNSYLLTYLVANSVWLVLMFTLVEHAELQVINTNPLGLVFLVTFTFVLGVQFAALVIHRLATFIQYVSRIPMTRERISAMCLNINSGYEPI</sequence>
<dbReference type="SUPFAM" id="SSF53448">
    <property type="entry name" value="Nucleotide-diphospho-sugar transferases"/>
    <property type="match status" value="1"/>
</dbReference>
<dbReference type="InterPro" id="IPR029044">
    <property type="entry name" value="Nucleotide-diphossugar_trans"/>
</dbReference>
<feature type="compositionally biased region" description="Acidic residues" evidence="7">
    <location>
        <begin position="648"/>
        <end position="660"/>
    </location>
</feature>
<name>A0A6P5A2Z4_BRABE</name>
<dbReference type="GO" id="GO:0006031">
    <property type="term" value="P:chitin biosynthetic process"/>
    <property type="evidence" value="ECO:0007669"/>
    <property type="project" value="TreeGrafter"/>
</dbReference>
<dbReference type="PROSITE" id="PS51212">
    <property type="entry name" value="WSC"/>
    <property type="match status" value="1"/>
</dbReference>
<feature type="transmembrane region" description="Helical" evidence="8">
    <location>
        <begin position="334"/>
        <end position="367"/>
    </location>
</feature>
<dbReference type="InterPro" id="IPR002889">
    <property type="entry name" value="WSC_carb-bd"/>
</dbReference>
<feature type="transmembrane region" description="Helical" evidence="8">
    <location>
        <begin position="574"/>
        <end position="592"/>
    </location>
</feature>
<evidence type="ECO:0000256" key="7">
    <source>
        <dbReference type="SAM" id="MobiDB-lite"/>
    </source>
</evidence>
<dbReference type="InterPro" id="IPR013761">
    <property type="entry name" value="SAM/pointed_sf"/>
</dbReference>
<dbReference type="Pfam" id="PF07647">
    <property type="entry name" value="SAM_2"/>
    <property type="match status" value="1"/>
</dbReference>
<dbReference type="GO" id="GO:0004100">
    <property type="term" value="F:chitin synthase activity"/>
    <property type="evidence" value="ECO:0007669"/>
    <property type="project" value="UniProtKB-EC"/>
</dbReference>
<keyword evidence="3" id="KW-0808">Transferase</keyword>
<dbReference type="OrthoDB" id="370884at2759"/>
<accession>A0A6P5A2Z4</accession>
<evidence type="ECO:0000313" key="11">
    <source>
        <dbReference type="Proteomes" id="UP000515135"/>
    </source>
</evidence>
<dbReference type="PANTHER" id="PTHR22914">
    <property type="entry name" value="CHITIN SYNTHASE"/>
    <property type="match status" value="1"/>
</dbReference>
<evidence type="ECO:0000256" key="1">
    <source>
        <dbReference type="ARBA" id="ARBA00004141"/>
    </source>
</evidence>
<dbReference type="Pfam" id="PF01822">
    <property type="entry name" value="WSC"/>
    <property type="match status" value="1"/>
</dbReference>
<comment type="subcellular location">
    <subcellularLocation>
        <location evidence="1">Membrane</location>
        <topology evidence="1">Multi-pass membrane protein</topology>
    </subcellularLocation>
</comment>
<feature type="domain" description="WSC" evidence="10">
    <location>
        <begin position="440"/>
        <end position="538"/>
    </location>
</feature>
<dbReference type="GO" id="GO:0016020">
    <property type="term" value="C:membrane"/>
    <property type="evidence" value="ECO:0007669"/>
    <property type="project" value="UniProtKB-SubCell"/>
</dbReference>
<dbReference type="SMART" id="SM00454">
    <property type="entry name" value="SAM"/>
    <property type="match status" value="2"/>
</dbReference>
<evidence type="ECO:0000256" key="6">
    <source>
        <dbReference type="ARBA" id="ARBA00023136"/>
    </source>
</evidence>
<dbReference type="Proteomes" id="UP000515135">
    <property type="component" value="Unplaced"/>
</dbReference>
<feature type="domain" description="SAM" evidence="9">
    <location>
        <begin position="691"/>
        <end position="761"/>
    </location>
</feature>
<evidence type="ECO:0000256" key="2">
    <source>
        <dbReference type="ARBA" id="ARBA00012543"/>
    </source>
</evidence>